<comment type="caution">
    <text evidence="2">The sequence shown here is derived from an EMBL/GenBank/DDBJ whole genome shotgun (WGS) entry which is preliminary data.</text>
</comment>
<dbReference type="InterPro" id="IPR056647">
    <property type="entry name" value="DUF7745"/>
</dbReference>
<evidence type="ECO:0000313" key="2">
    <source>
        <dbReference type="EMBL" id="RDX71673.1"/>
    </source>
</evidence>
<dbReference type="EMBL" id="QJKJ01011243">
    <property type="protein sequence ID" value="RDX71673.1"/>
    <property type="molecule type" value="Genomic_DNA"/>
</dbReference>
<evidence type="ECO:0000259" key="1">
    <source>
        <dbReference type="Pfam" id="PF24924"/>
    </source>
</evidence>
<gene>
    <name evidence="2" type="ORF">CR513_48947</name>
</gene>
<sequence length="445" mass="51372">MLTKGRDKDPTNPNGESFLAITIAQGDNFLSSSKLELGVKALAASLETKSRQMATPLGKTLSKSRAWNCGKEPVIALEPIRLAPTTYRKREIGTPDLNRQQKSVQPLSRSRAFLANPPEKSKHIACIKKGKSKREKPNMHLHSMSNHENFQKHGHGNWTFEVRYEVQPAALSLAPTLEKYERLLGIPMARSPPYLFHGHYPSWALVAKLLKTSESEMLKRKRNKNDLDGFPRANIEDKLHQLHKEGDWQTFMDVYRLLIYDIVLFPQVEDYIDLATMDVFLAKKDRGENPVIVVLTNTYYTLNYYYEKNEKALRCCMLLLYLWMMAHLFHSKRRTTCPIEDHHWSWIKPMSRVEWTRCLDEALEKSIRWYLQWNKREDVIIKCGGPRSCEASSSYKASLRSRLEWVSLTCGDPRLDVHEEPDLGPFIQILQEEMGSGPKGTTRRG</sequence>
<organism evidence="2 3">
    <name type="scientific">Mucuna pruriens</name>
    <name type="common">Velvet bean</name>
    <name type="synonym">Dolichos pruriens</name>
    <dbReference type="NCBI Taxonomy" id="157652"/>
    <lineage>
        <taxon>Eukaryota</taxon>
        <taxon>Viridiplantae</taxon>
        <taxon>Streptophyta</taxon>
        <taxon>Embryophyta</taxon>
        <taxon>Tracheophyta</taxon>
        <taxon>Spermatophyta</taxon>
        <taxon>Magnoliopsida</taxon>
        <taxon>eudicotyledons</taxon>
        <taxon>Gunneridae</taxon>
        <taxon>Pentapetalae</taxon>
        <taxon>rosids</taxon>
        <taxon>fabids</taxon>
        <taxon>Fabales</taxon>
        <taxon>Fabaceae</taxon>
        <taxon>Papilionoideae</taxon>
        <taxon>50 kb inversion clade</taxon>
        <taxon>NPAAA clade</taxon>
        <taxon>indigoferoid/millettioid clade</taxon>
        <taxon>Phaseoleae</taxon>
        <taxon>Mucuna</taxon>
    </lineage>
</organism>
<dbReference type="Proteomes" id="UP000257109">
    <property type="component" value="Unassembled WGS sequence"/>
</dbReference>
<reference evidence="2" key="1">
    <citation type="submission" date="2018-05" db="EMBL/GenBank/DDBJ databases">
        <title>Draft genome of Mucuna pruriens seed.</title>
        <authorList>
            <person name="Nnadi N.E."/>
            <person name="Vos R."/>
            <person name="Hasami M.H."/>
            <person name="Devisetty U.K."/>
            <person name="Aguiy J.C."/>
        </authorList>
    </citation>
    <scope>NUCLEOTIDE SEQUENCE [LARGE SCALE GENOMIC DNA]</scope>
    <source>
        <strain evidence="2">JCA_2017</strain>
    </source>
</reference>
<dbReference type="OrthoDB" id="1430424at2759"/>
<protein>
    <recommendedName>
        <fullName evidence="1">DUF7745 domain-containing protein</fullName>
    </recommendedName>
</protein>
<keyword evidence="3" id="KW-1185">Reference proteome</keyword>
<name>A0A371F0E4_MUCPR</name>
<evidence type="ECO:0000313" key="3">
    <source>
        <dbReference type="Proteomes" id="UP000257109"/>
    </source>
</evidence>
<feature type="non-terminal residue" evidence="2">
    <location>
        <position position="1"/>
    </location>
</feature>
<dbReference type="Pfam" id="PF24924">
    <property type="entry name" value="DUF7745"/>
    <property type="match status" value="1"/>
</dbReference>
<proteinExistence type="predicted"/>
<accession>A0A371F0E4</accession>
<feature type="domain" description="DUF7745" evidence="1">
    <location>
        <begin position="172"/>
        <end position="384"/>
    </location>
</feature>
<dbReference type="PANTHER" id="PTHR48154:SF1">
    <property type="entry name" value="PROTEIN, PUTATIVE-RELATED"/>
    <property type="match status" value="1"/>
</dbReference>
<dbReference type="PANTHER" id="PTHR48154">
    <property type="entry name" value="PROTEIN, PUTATIVE-RELATED"/>
    <property type="match status" value="1"/>
</dbReference>
<dbReference type="AlphaFoldDB" id="A0A371F0E4"/>